<dbReference type="InterPro" id="IPR036890">
    <property type="entry name" value="HATPase_C_sf"/>
</dbReference>
<comment type="subcellular location">
    <subcellularLocation>
        <location evidence="2">Cell membrane</location>
    </subcellularLocation>
</comment>
<proteinExistence type="predicted"/>
<dbReference type="Gene3D" id="1.10.287.130">
    <property type="match status" value="1"/>
</dbReference>
<dbReference type="PANTHER" id="PTHR43711:SF1">
    <property type="entry name" value="HISTIDINE KINASE 1"/>
    <property type="match status" value="1"/>
</dbReference>
<dbReference type="InterPro" id="IPR003661">
    <property type="entry name" value="HisK_dim/P_dom"/>
</dbReference>
<evidence type="ECO:0000256" key="7">
    <source>
        <dbReference type="ARBA" id="ARBA00023012"/>
    </source>
</evidence>
<feature type="transmembrane region" description="Helical" evidence="9">
    <location>
        <begin position="38"/>
        <end position="57"/>
    </location>
</feature>
<evidence type="ECO:0000256" key="4">
    <source>
        <dbReference type="ARBA" id="ARBA00022553"/>
    </source>
</evidence>
<keyword evidence="9" id="KW-0472">Membrane</keyword>
<dbReference type="CDD" id="cd00082">
    <property type="entry name" value="HisKA"/>
    <property type="match status" value="1"/>
</dbReference>
<dbReference type="Pfam" id="PF02518">
    <property type="entry name" value="HATPase_c"/>
    <property type="match status" value="1"/>
</dbReference>
<dbReference type="Gene3D" id="3.30.565.10">
    <property type="entry name" value="Histidine kinase-like ATPase, C-terminal domain"/>
    <property type="match status" value="1"/>
</dbReference>
<sequence>MGAFVRNPALARQTAILVAAQAIVCVGAFAIAGGAAAVGAAIAGFVAVLLFCVFSLMRHREITRLSSEIDEVLHAGRRVDLTDCREGDVAVLRNEVAKMVARLARTAESLEREKSALADALADVSHQIRTPLTAIELMIPVIERSKSEEERARWLHELERMVDRVSWLVTALLKMAKLDAGAVRLQRRPVDVPRAVEAAVDPLAVALDMRGVTCTVDASGAESFEGDGAWTTEAVENIVKNCMEHTPEGGCIAVTVEQDAVACRIRIADTGPGIAEEDLPHIFERFYRGGDRLSGELGERGDGDAFRTQGFGIGLSLAQSLISAQGGSLRAGNLDSGGACFDIVFPKVTV</sequence>
<evidence type="ECO:0000256" key="2">
    <source>
        <dbReference type="ARBA" id="ARBA00004236"/>
    </source>
</evidence>
<dbReference type="InterPro" id="IPR005467">
    <property type="entry name" value="His_kinase_dom"/>
</dbReference>
<protein>
    <recommendedName>
        <fullName evidence="3">histidine kinase</fullName>
        <ecNumber evidence="3">2.7.13.3</ecNumber>
    </recommendedName>
</protein>
<dbReference type="PRINTS" id="PR00344">
    <property type="entry name" value="BCTRLSENSOR"/>
</dbReference>
<gene>
    <name evidence="11" type="ORF">CE91St30_24160</name>
</gene>
<keyword evidence="9" id="KW-1133">Transmembrane helix</keyword>
<accession>A0ABM7WL14</accession>
<evidence type="ECO:0000256" key="9">
    <source>
        <dbReference type="SAM" id="Phobius"/>
    </source>
</evidence>
<evidence type="ECO:0000256" key="8">
    <source>
        <dbReference type="SAM" id="Coils"/>
    </source>
</evidence>
<comment type="catalytic activity">
    <reaction evidence="1">
        <text>ATP + protein L-histidine = ADP + protein N-phospho-L-histidine.</text>
        <dbReference type="EC" id="2.7.13.3"/>
    </reaction>
</comment>
<dbReference type="EMBL" id="AP025564">
    <property type="protein sequence ID" value="BDE97083.1"/>
    <property type="molecule type" value="Genomic_DNA"/>
</dbReference>
<reference evidence="11 12" key="1">
    <citation type="submission" date="2022-01" db="EMBL/GenBank/DDBJ databases">
        <title>Novel bile acid biosynthetic pathways are enriched in the microbiome of centenarians.</title>
        <authorList>
            <person name="Sato Y."/>
            <person name="Atarashi K."/>
            <person name="Plichta R.D."/>
            <person name="Arai Y."/>
            <person name="Sasajima S."/>
            <person name="Kearney M.S."/>
            <person name="Suda W."/>
            <person name="Takeshita K."/>
            <person name="Sasaki T."/>
            <person name="Okamoto S."/>
            <person name="Skelly N.A."/>
            <person name="Okamura Y."/>
            <person name="Vlamakis H."/>
            <person name="Li Y."/>
            <person name="Tanoue T."/>
            <person name="Takei H."/>
            <person name="Nittono H."/>
            <person name="Narushima S."/>
            <person name="Irie J."/>
            <person name="Itoh H."/>
            <person name="Moriya K."/>
            <person name="Sugiura Y."/>
            <person name="Suematsu M."/>
            <person name="Moritoki N."/>
            <person name="Shibata S."/>
            <person name="Littman R.D."/>
            <person name="Fischbach A.M."/>
            <person name="Uwamino Y."/>
            <person name="Inoue T."/>
            <person name="Honda A."/>
            <person name="Hattori M."/>
            <person name="Murai T."/>
            <person name="Xavier J.R."/>
            <person name="Hirose N."/>
            <person name="Honda K."/>
        </authorList>
    </citation>
    <scope>NUCLEOTIDE SEQUENCE [LARGE SCALE GENOMIC DNA]</scope>
    <source>
        <strain evidence="11 12">CE91-St30</strain>
    </source>
</reference>
<dbReference type="InterPro" id="IPR004358">
    <property type="entry name" value="Sig_transdc_His_kin-like_C"/>
</dbReference>
<dbReference type="InterPro" id="IPR036097">
    <property type="entry name" value="HisK_dim/P_sf"/>
</dbReference>
<evidence type="ECO:0000256" key="6">
    <source>
        <dbReference type="ARBA" id="ARBA00022777"/>
    </source>
</evidence>
<evidence type="ECO:0000259" key="10">
    <source>
        <dbReference type="PROSITE" id="PS50109"/>
    </source>
</evidence>
<dbReference type="CDD" id="cd00075">
    <property type="entry name" value="HATPase"/>
    <property type="match status" value="1"/>
</dbReference>
<feature type="transmembrane region" description="Helical" evidence="9">
    <location>
        <begin position="14"/>
        <end position="32"/>
    </location>
</feature>
<keyword evidence="7" id="KW-0902">Two-component regulatory system</keyword>
<name>A0ABM7WL14_9ACTN</name>
<evidence type="ECO:0000256" key="3">
    <source>
        <dbReference type="ARBA" id="ARBA00012438"/>
    </source>
</evidence>
<keyword evidence="9" id="KW-0812">Transmembrane</keyword>
<dbReference type="Pfam" id="PF00512">
    <property type="entry name" value="HisKA"/>
    <property type="match status" value="1"/>
</dbReference>
<dbReference type="PANTHER" id="PTHR43711">
    <property type="entry name" value="TWO-COMPONENT HISTIDINE KINASE"/>
    <property type="match status" value="1"/>
</dbReference>
<dbReference type="PROSITE" id="PS50109">
    <property type="entry name" value="HIS_KIN"/>
    <property type="match status" value="1"/>
</dbReference>
<evidence type="ECO:0000313" key="11">
    <source>
        <dbReference type="EMBL" id="BDE97083.1"/>
    </source>
</evidence>
<evidence type="ECO:0000256" key="5">
    <source>
        <dbReference type="ARBA" id="ARBA00022679"/>
    </source>
</evidence>
<keyword evidence="4" id="KW-0597">Phosphoprotein</keyword>
<dbReference type="EC" id="2.7.13.3" evidence="3"/>
<feature type="coiled-coil region" evidence="8">
    <location>
        <begin position="93"/>
        <end position="127"/>
    </location>
</feature>
<dbReference type="InterPro" id="IPR050736">
    <property type="entry name" value="Sensor_HK_Regulatory"/>
</dbReference>
<dbReference type="InterPro" id="IPR003594">
    <property type="entry name" value="HATPase_dom"/>
</dbReference>
<dbReference type="SMART" id="SM00388">
    <property type="entry name" value="HisKA"/>
    <property type="match status" value="1"/>
</dbReference>
<dbReference type="SUPFAM" id="SSF55874">
    <property type="entry name" value="ATPase domain of HSP90 chaperone/DNA topoisomerase II/histidine kinase"/>
    <property type="match status" value="1"/>
</dbReference>
<dbReference type="GO" id="GO:0016301">
    <property type="term" value="F:kinase activity"/>
    <property type="evidence" value="ECO:0007669"/>
    <property type="project" value="UniProtKB-KW"/>
</dbReference>
<dbReference type="SMART" id="SM00387">
    <property type="entry name" value="HATPase_c"/>
    <property type="match status" value="1"/>
</dbReference>
<dbReference type="RefSeq" id="WP_244386228.1">
    <property type="nucleotide sequence ID" value="NZ_AP025564.1"/>
</dbReference>
<evidence type="ECO:0000313" key="12">
    <source>
        <dbReference type="Proteomes" id="UP001320544"/>
    </source>
</evidence>
<keyword evidence="5" id="KW-0808">Transferase</keyword>
<keyword evidence="8" id="KW-0175">Coiled coil</keyword>
<dbReference type="Proteomes" id="UP001320544">
    <property type="component" value="Chromosome"/>
</dbReference>
<keyword evidence="6 11" id="KW-0418">Kinase</keyword>
<dbReference type="SUPFAM" id="SSF47384">
    <property type="entry name" value="Homodimeric domain of signal transducing histidine kinase"/>
    <property type="match status" value="1"/>
</dbReference>
<organism evidence="11 12">
    <name type="scientific">Raoultibacter timonensis</name>
    <dbReference type="NCBI Taxonomy" id="1907662"/>
    <lineage>
        <taxon>Bacteria</taxon>
        <taxon>Bacillati</taxon>
        <taxon>Actinomycetota</taxon>
        <taxon>Coriobacteriia</taxon>
        <taxon>Eggerthellales</taxon>
        <taxon>Eggerthellaceae</taxon>
        <taxon>Raoultibacter</taxon>
    </lineage>
</organism>
<feature type="domain" description="Histidine kinase" evidence="10">
    <location>
        <begin position="123"/>
        <end position="349"/>
    </location>
</feature>
<evidence type="ECO:0000256" key="1">
    <source>
        <dbReference type="ARBA" id="ARBA00000085"/>
    </source>
</evidence>
<keyword evidence="12" id="KW-1185">Reference proteome</keyword>